<dbReference type="Gene3D" id="3.40.190.10">
    <property type="entry name" value="Periplasmic binding protein-like II"/>
    <property type="match status" value="2"/>
</dbReference>
<dbReference type="SUPFAM" id="SSF53850">
    <property type="entry name" value="Periplasmic binding protein-like II"/>
    <property type="match status" value="1"/>
</dbReference>
<organism evidence="1 2">
    <name type="scientific">Pelomonas lactea</name>
    <dbReference type="NCBI Taxonomy" id="3299030"/>
    <lineage>
        <taxon>Bacteria</taxon>
        <taxon>Pseudomonadati</taxon>
        <taxon>Pseudomonadota</taxon>
        <taxon>Betaproteobacteria</taxon>
        <taxon>Burkholderiales</taxon>
        <taxon>Sphaerotilaceae</taxon>
        <taxon>Roseateles</taxon>
    </lineage>
</organism>
<protein>
    <submittedName>
        <fullName evidence="1">Substrate-binding periplasmic protein</fullName>
    </submittedName>
</protein>
<dbReference type="Proteomes" id="UP001606302">
    <property type="component" value="Unassembled WGS sequence"/>
</dbReference>
<evidence type="ECO:0000313" key="2">
    <source>
        <dbReference type="Proteomes" id="UP001606302"/>
    </source>
</evidence>
<keyword evidence="2" id="KW-1185">Reference proteome</keyword>
<accession>A0ABW7GEA1</accession>
<dbReference type="RefSeq" id="WP_394508963.1">
    <property type="nucleotide sequence ID" value="NZ_JBIGHX010000001.1"/>
</dbReference>
<dbReference type="EMBL" id="JBIGHX010000001">
    <property type="protein sequence ID" value="MFG6460151.1"/>
    <property type="molecule type" value="Genomic_DNA"/>
</dbReference>
<sequence length="284" mass="31825">MRRRPLLLALAGGAASAGGTAERVVYPLHDPDRIPAWHYLQDVLKLAIQRSGMRYELVESRQAMVQGRVMRELAEGRGDPDLAWTMTSPEREAELLPIRVPVDRGLIGCRLAFVRAADAQRWRGVRRLADLAGDTAGQGHDWPDTEVLRANGLRVQTASRYETLFEMLRLGRIDYFPRSVIEIDDEAATPLAHDLAIEPHVLLHYPAASYLFVRPNRPQLAADLARGLEAAVADGSFQRLFQRHYGDLIARHRLAQRVRLALRNPLLPAATPLHRQALWLVLGG</sequence>
<evidence type="ECO:0000313" key="1">
    <source>
        <dbReference type="EMBL" id="MFG6460151.1"/>
    </source>
</evidence>
<proteinExistence type="predicted"/>
<name>A0ABW7GEA1_9BURK</name>
<reference evidence="1 2" key="1">
    <citation type="submission" date="2024-08" db="EMBL/GenBank/DDBJ databases">
        <authorList>
            <person name="Lu H."/>
        </authorList>
    </citation>
    <scope>NUCLEOTIDE SEQUENCE [LARGE SCALE GENOMIC DNA]</scope>
    <source>
        <strain evidence="1 2">DXS20W</strain>
    </source>
</reference>
<comment type="caution">
    <text evidence="1">The sequence shown here is derived from an EMBL/GenBank/DDBJ whole genome shotgun (WGS) entry which is preliminary data.</text>
</comment>
<gene>
    <name evidence="1" type="ORF">ACG04Q_01125</name>
</gene>